<keyword evidence="2" id="KW-0808">Transferase</keyword>
<dbReference type="SUPFAM" id="SSF53335">
    <property type="entry name" value="S-adenosyl-L-methionine-dependent methyltransferases"/>
    <property type="match status" value="1"/>
</dbReference>
<dbReference type="EMBL" id="CASHTH010003804">
    <property type="protein sequence ID" value="CAI8049578.1"/>
    <property type="molecule type" value="Genomic_DNA"/>
</dbReference>
<sequence length="214" mass="23694">MPESGSINPEERVQWVYSSTTNDELAERYDQWAREYDDDLENTFVWLAPRRGAETLAEHVAKDAKILDAGAGTGLVGVELQRLGYGNICAMDLSDGMLDEARSKGCYNDFRQMALGDHLGFDSDAYDAVISVGVFTPGHAPPDSFVELCRVTKPGGHIVFSMRPDTHVELGFKDQQDALADSGAWSLVAVTEPFQPLPKGEPEVMHQIWVYRVN</sequence>
<dbReference type="GO" id="GO:0032259">
    <property type="term" value="P:methylation"/>
    <property type="evidence" value="ECO:0007669"/>
    <property type="project" value="UniProtKB-KW"/>
</dbReference>
<dbReference type="Gene3D" id="3.40.50.150">
    <property type="entry name" value="Vaccinia Virus protein VP39"/>
    <property type="match status" value="1"/>
</dbReference>
<dbReference type="PANTHER" id="PTHR43464">
    <property type="entry name" value="METHYLTRANSFERASE"/>
    <property type="match status" value="1"/>
</dbReference>
<keyword evidence="2" id="KW-0489">Methyltransferase</keyword>
<feature type="domain" description="Methyltransferase type 11" evidence="1">
    <location>
        <begin position="67"/>
        <end position="160"/>
    </location>
</feature>
<organism evidence="2 3">
    <name type="scientific">Geodia barretti</name>
    <name type="common">Barrett's horny sponge</name>
    <dbReference type="NCBI Taxonomy" id="519541"/>
    <lineage>
        <taxon>Eukaryota</taxon>
        <taxon>Metazoa</taxon>
        <taxon>Porifera</taxon>
        <taxon>Demospongiae</taxon>
        <taxon>Heteroscleromorpha</taxon>
        <taxon>Tetractinellida</taxon>
        <taxon>Astrophorina</taxon>
        <taxon>Geodiidae</taxon>
        <taxon>Geodia</taxon>
    </lineage>
</organism>
<dbReference type="AlphaFoldDB" id="A0AA35TL33"/>
<dbReference type="Proteomes" id="UP001174909">
    <property type="component" value="Unassembled WGS sequence"/>
</dbReference>
<gene>
    <name evidence="2" type="ORF">GBAR_LOCUS27296</name>
</gene>
<dbReference type="GO" id="GO:0010420">
    <property type="term" value="F:polyprenyldihydroxybenzoate methyltransferase activity"/>
    <property type="evidence" value="ECO:0007669"/>
    <property type="project" value="TreeGrafter"/>
</dbReference>
<keyword evidence="3" id="KW-1185">Reference proteome</keyword>
<accession>A0AA35TL33</accession>
<dbReference type="InterPro" id="IPR029063">
    <property type="entry name" value="SAM-dependent_MTases_sf"/>
</dbReference>
<proteinExistence type="predicted"/>
<dbReference type="CDD" id="cd02440">
    <property type="entry name" value="AdoMet_MTases"/>
    <property type="match status" value="1"/>
</dbReference>
<evidence type="ECO:0000259" key="1">
    <source>
        <dbReference type="Pfam" id="PF08241"/>
    </source>
</evidence>
<dbReference type="PANTHER" id="PTHR43464:SF23">
    <property type="entry name" value="JUVENILE HORMONE ACID O-METHYLTRANSFERASE"/>
    <property type="match status" value="1"/>
</dbReference>
<dbReference type="InterPro" id="IPR013216">
    <property type="entry name" value="Methyltransf_11"/>
</dbReference>
<evidence type="ECO:0000313" key="3">
    <source>
        <dbReference type="Proteomes" id="UP001174909"/>
    </source>
</evidence>
<evidence type="ECO:0000313" key="2">
    <source>
        <dbReference type="EMBL" id="CAI8049578.1"/>
    </source>
</evidence>
<comment type="caution">
    <text evidence="2">The sequence shown here is derived from an EMBL/GenBank/DDBJ whole genome shotgun (WGS) entry which is preliminary data.</text>
</comment>
<dbReference type="Pfam" id="PF08241">
    <property type="entry name" value="Methyltransf_11"/>
    <property type="match status" value="1"/>
</dbReference>
<reference evidence="2" key="1">
    <citation type="submission" date="2023-03" db="EMBL/GenBank/DDBJ databases">
        <authorList>
            <person name="Steffen K."/>
            <person name="Cardenas P."/>
        </authorList>
    </citation>
    <scope>NUCLEOTIDE SEQUENCE</scope>
</reference>
<name>A0AA35TL33_GEOBA</name>
<protein>
    <submittedName>
        <fullName evidence="2">Methyltransferase-like protein 27</fullName>
    </submittedName>
</protein>